<dbReference type="InterPro" id="IPR000160">
    <property type="entry name" value="GGDEF_dom"/>
</dbReference>
<dbReference type="PANTHER" id="PTHR46663:SF4">
    <property type="entry name" value="DIGUANYLATE CYCLASE DGCT-RELATED"/>
    <property type="match status" value="1"/>
</dbReference>
<dbReference type="SMART" id="SM00086">
    <property type="entry name" value="PAC"/>
    <property type="match status" value="1"/>
</dbReference>
<dbReference type="Pfam" id="PF00990">
    <property type="entry name" value="GGDEF"/>
    <property type="match status" value="1"/>
</dbReference>
<dbReference type="InterPro" id="IPR000014">
    <property type="entry name" value="PAS"/>
</dbReference>
<dbReference type="Pfam" id="PF13426">
    <property type="entry name" value="PAS_9"/>
    <property type="match status" value="2"/>
</dbReference>
<proteinExistence type="predicted"/>
<dbReference type="InterPro" id="IPR001610">
    <property type="entry name" value="PAC"/>
</dbReference>
<comment type="cofactor">
    <cofactor evidence="1">
        <name>Mg(2+)</name>
        <dbReference type="ChEBI" id="CHEBI:18420"/>
    </cofactor>
</comment>
<keyword evidence="8" id="KW-1185">Reference proteome</keyword>
<dbReference type="OrthoDB" id="92309at2"/>
<dbReference type="PROSITE" id="PS50887">
    <property type="entry name" value="GGDEF"/>
    <property type="match status" value="1"/>
</dbReference>
<evidence type="ECO:0000256" key="1">
    <source>
        <dbReference type="ARBA" id="ARBA00001946"/>
    </source>
</evidence>
<sequence length="415" mass="46980">MKSLCITKLLDNIYSGVIVYGPDASVIYVNKSACNILKIDSDDLLGKNLFEINWRIVDASGNTVDNDKRPSSLVYNGQEESCEMLLGIEYPEGQSNVWIWVKAYSDHGRVVSTFVDVTEKYRLPFQQIVDKATDAMIITTAKNDSKLNGPKIVYVNDFFKKLTGYTKKELIGNTPKILQGKDTDQRRLFTLKQAIEKNKPVKTTLLNYRKNGERYWVDLSIFPLSLGFRDDVTHFAGIHHDITKLKEAEIAHREAAEKDALTELFNRRGFDSITQSYDDHRKKAQEYALVMIDIDFFKNVNDTYSHAHGDEVIKDLAGIIKEYCRDDDTGVRLGGEEFAILIVDSNKQDALKIAERLRKSVEKQIVSFNGDDISYTISCGIADSNGSENIAECLHNADKALYNAKEKGRNRSEVC</sequence>
<dbReference type="AlphaFoldDB" id="A0A2Z4XXP7"/>
<dbReference type="GO" id="GO:0003824">
    <property type="term" value="F:catalytic activity"/>
    <property type="evidence" value="ECO:0007669"/>
    <property type="project" value="UniProtKB-ARBA"/>
</dbReference>
<evidence type="ECO:0000313" key="8">
    <source>
        <dbReference type="Proteomes" id="UP000681131"/>
    </source>
</evidence>
<reference evidence="5 7" key="1">
    <citation type="submission" date="2017-06" db="EMBL/GenBank/DDBJ databases">
        <title>Complete genome of Francisella adeliensis.</title>
        <authorList>
            <person name="Vallesi A."/>
            <person name="Sjodin A."/>
        </authorList>
    </citation>
    <scope>NUCLEOTIDE SEQUENCE [LARGE SCALE GENOMIC DNA]</scope>
    <source>
        <strain evidence="5 7">FDC440</strain>
    </source>
</reference>
<feature type="domain" description="PAC" evidence="3">
    <location>
        <begin position="199"/>
        <end position="254"/>
    </location>
</feature>
<dbReference type="SUPFAM" id="SSF55785">
    <property type="entry name" value="PYP-like sensor domain (PAS domain)"/>
    <property type="match status" value="2"/>
</dbReference>
<dbReference type="InterPro" id="IPR029787">
    <property type="entry name" value="Nucleotide_cyclase"/>
</dbReference>
<organism evidence="5 7">
    <name type="scientific">Francisella adeliensis</name>
    <dbReference type="NCBI Taxonomy" id="2007306"/>
    <lineage>
        <taxon>Bacteria</taxon>
        <taxon>Pseudomonadati</taxon>
        <taxon>Pseudomonadota</taxon>
        <taxon>Gammaproteobacteria</taxon>
        <taxon>Thiotrichales</taxon>
        <taxon>Francisellaceae</taxon>
        <taxon>Francisella</taxon>
    </lineage>
</organism>
<gene>
    <name evidence="5" type="ORF">CDH04_03850</name>
    <name evidence="6" type="ORF">FZC43_03850</name>
</gene>
<dbReference type="InterPro" id="IPR000700">
    <property type="entry name" value="PAS-assoc_C"/>
</dbReference>
<dbReference type="SMART" id="SM00091">
    <property type="entry name" value="PAS"/>
    <property type="match status" value="2"/>
</dbReference>
<dbReference type="SMART" id="SM00267">
    <property type="entry name" value="GGDEF"/>
    <property type="match status" value="1"/>
</dbReference>
<evidence type="ECO:0000313" key="6">
    <source>
        <dbReference type="EMBL" id="QIW11826.1"/>
    </source>
</evidence>
<protein>
    <submittedName>
        <fullName evidence="6">Diguanylate cyclase</fullName>
    </submittedName>
</protein>
<dbReference type="RefSeq" id="WP_112869767.1">
    <property type="nucleotide sequence ID" value="NZ_CP021781.1"/>
</dbReference>
<dbReference type="NCBIfam" id="TIGR00229">
    <property type="entry name" value="sensory_box"/>
    <property type="match status" value="1"/>
</dbReference>
<dbReference type="PROSITE" id="PS50113">
    <property type="entry name" value="PAC"/>
    <property type="match status" value="1"/>
</dbReference>
<evidence type="ECO:0000313" key="5">
    <source>
        <dbReference type="EMBL" id="AXA33594.1"/>
    </source>
</evidence>
<dbReference type="SUPFAM" id="SSF55073">
    <property type="entry name" value="Nucleotide cyclase"/>
    <property type="match status" value="1"/>
</dbReference>
<dbReference type="Proteomes" id="UP000251120">
    <property type="component" value="Chromosome"/>
</dbReference>
<dbReference type="NCBIfam" id="TIGR00254">
    <property type="entry name" value="GGDEF"/>
    <property type="match status" value="1"/>
</dbReference>
<dbReference type="InterPro" id="IPR052163">
    <property type="entry name" value="DGC-Regulatory_Protein"/>
</dbReference>
<dbReference type="EMBL" id="CP043424">
    <property type="protein sequence ID" value="QIW11826.1"/>
    <property type="molecule type" value="Genomic_DNA"/>
</dbReference>
<dbReference type="CDD" id="cd01949">
    <property type="entry name" value="GGDEF"/>
    <property type="match status" value="1"/>
</dbReference>
<dbReference type="KEGG" id="fad:CDH04_03850"/>
<dbReference type="Gene3D" id="3.30.450.20">
    <property type="entry name" value="PAS domain"/>
    <property type="match status" value="2"/>
</dbReference>
<evidence type="ECO:0000259" key="3">
    <source>
        <dbReference type="PROSITE" id="PS50113"/>
    </source>
</evidence>
<name>A0A2Z4XXP7_9GAMM</name>
<evidence type="ECO:0000259" key="2">
    <source>
        <dbReference type="PROSITE" id="PS50112"/>
    </source>
</evidence>
<feature type="domain" description="PAS" evidence="2">
    <location>
        <begin position="125"/>
        <end position="198"/>
    </location>
</feature>
<dbReference type="EMBL" id="CP021781">
    <property type="protein sequence ID" value="AXA33594.1"/>
    <property type="molecule type" value="Genomic_DNA"/>
</dbReference>
<dbReference type="Gene3D" id="3.30.70.270">
    <property type="match status" value="1"/>
</dbReference>
<evidence type="ECO:0000313" key="7">
    <source>
        <dbReference type="Proteomes" id="UP000251120"/>
    </source>
</evidence>
<feature type="domain" description="GGDEF" evidence="4">
    <location>
        <begin position="285"/>
        <end position="415"/>
    </location>
</feature>
<evidence type="ECO:0000259" key="4">
    <source>
        <dbReference type="PROSITE" id="PS50887"/>
    </source>
</evidence>
<feature type="domain" description="PAS" evidence="2">
    <location>
        <begin position="6"/>
        <end position="50"/>
    </location>
</feature>
<dbReference type="Proteomes" id="UP000681131">
    <property type="component" value="Chromosome"/>
</dbReference>
<dbReference type="InterPro" id="IPR043128">
    <property type="entry name" value="Rev_trsase/Diguanyl_cyclase"/>
</dbReference>
<accession>A0A2Z4XXP7</accession>
<dbReference type="PROSITE" id="PS50112">
    <property type="entry name" value="PAS"/>
    <property type="match status" value="2"/>
</dbReference>
<dbReference type="InterPro" id="IPR035965">
    <property type="entry name" value="PAS-like_dom_sf"/>
</dbReference>
<dbReference type="FunFam" id="3.30.70.270:FF:000001">
    <property type="entry name" value="Diguanylate cyclase domain protein"/>
    <property type="match status" value="1"/>
</dbReference>
<reference evidence="6 8" key="2">
    <citation type="submission" date="2019-08" db="EMBL/GenBank/DDBJ databases">
        <title>Complete genome sequences of Francisella adeliensis (FSC1325 and FSC1326).</title>
        <authorList>
            <person name="Ohrman C."/>
            <person name="Uneklint I."/>
            <person name="Vallesi A."/>
            <person name="Karlsson L."/>
            <person name="Sjodin A."/>
        </authorList>
    </citation>
    <scope>NUCLEOTIDE SEQUENCE [LARGE SCALE GENOMIC DNA]</scope>
    <source>
        <strain evidence="6 8">FSC1325</strain>
    </source>
</reference>
<dbReference type="CDD" id="cd00130">
    <property type="entry name" value="PAS"/>
    <property type="match status" value="1"/>
</dbReference>
<dbReference type="PANTHER" id="PTHR46663">
    <property type="entry name" value="DIGUANYLATE CYCLASE DGCT-RELATED"/>
    <property type="match status" value="1"/>
</dbReference>